<evidence type="ECO:0000313" key="9">
    <source>
        <dbReference type="Proteomes" id="UP000222056"/>
    </source>
</evidence>
<evidence type="ECO:0000259" key="6">
    <source>
        <dbReference type="Pfam" id="PF04542"/>
    </source>
</evidence>
<dbReference type="Pfam" id="PF08281">
    <property type="entry name" value="Sigma70_r4_2"/>
    <property type="match status" value="1"/>
</dbReference>
<dbReference type="InterPro" id="IPR013325">
    <property type="entry name" value="RNA_pol_sigma_r2"/>
</dbReference>
<accession>A0A1H6FMH8</accession>
<dbReference type="EMBL" id="FNWJ01000001">
    <property type="protein sequence ID" value="SEH12109.1"/>
    <property type="molecule type" value="Genomic_DNA"/>
</dbReference>
<organism evidence="8 9">
    <name type="scientific">Thermoleophilum album</name>
    <dbReference type="NCBI Taxonomy" id="29539"/>
    <lineage>
        <taxon>Bacteria</taxon>
        <taxon>Bacillati</taxon>
        <taxon>Actinomycetota</taxon>
        <taxon>Thermoleophilia</taxon>
        <taxon>Thermoleophilales</taxon>
        <taxon>Thermoleophilaceae</taxon>
        <taxon>Thermoleophilum</taxon>
    </lineage>
</organism>
<proteinExistence type="inferred from homology"/>
<dbReference type="Proteomes" id="UP000222056">
    <property type="component" value="Unassembled WGS sequence"/>
</dbReference>
<dbReference type="InterPro" id="IPR036388">
    <property type="entry name" value="WH-like_DNA-bd_sf"/>
</dbReference>
<comment type="similarity">
    <text evidence="1">Belongs to the sigma-70 factor family. ECF subfamily.</text>
</comment>
<dbReference type="Pfam" id="PF04542">
    <property type="entry name" value="Sigma70_r2"/>
    <property type="match status" value="1"/>
</dbReference>
<gene>
    <name evidence="8" type="ORF">SAMN02745716_0987</name>
</gene>
<evidence type="ECO:0000256" key="2">
    <source>
        <dbReference type="ARBA" id="ARBA00023015"/>
    </source>
</evidence>
<reference evidence="9" key="1">
    <citation type="submission" date="2016-10" db="EMBL/GenBank/DDBJ databases">
        <authorList>
            <person name="Varghese N."/>
            <person name="Submissions S."/>
        </authorList>
    </citation>
    <scope>NUCLEOTIDE SEQUENCE [LARGE SCALE GENOMIC DNA]</scope>
    <source>
        <strain evidence="9">ATCC 35263</strain>
    </source>
</reference>
<evidence type="ECO:0000256" key="3">
    <source>
        <dbReference type="ARBA" id="ARBA00023082"/>
    </source>
</evidence>
<dbReference type="SUPFAM" id="SSF88659">
    <property type="entry name" value="Sigma3 and sigma4 domains of RNA polymerase sigma factors"/>
    <property type="match status" value="1"/>
</dbReference>
<feature type="compositionally biased region" description="Basic and acidic residues" evidence="5">
    <location>
        <begin position="200"/>
        <end position="210"/>
    </location>
</feature>
<dbReference type="Gene3D" id="1.10.10.10">
    <property type="entry name" value="Winged helix-like DNA-binding domain superfamily/Winged helix DNA-binding domain"/>
    <property type="match status" value="1"/>
</dbReference>
<evidence type="ECO:0000256" key="5">
    <source>
        <dbReference type="SAM" id="MobiDB-lite"/>
    </source>
</evidence>
<dbReference type="PANTHER" id="PTHR43133">
    <property type="entry name" value="RNA POLYMERASE ECF-TYPE SIGMA FACTO"/>
    <property type="match status" value="1"/>
</dbReference>
<dbReference type="InterPro" id="IPR014284">
    <property type="entry name" value="RNA_pol_sigma-70_dom"/>
</dbReference>
<dbReference type="InterPro" id="IPR039425">
    <property type="entry name" value="RNA_pol_sigma-70-like"/>
</dbReference>
<dbReference type="AlphaFoldDB" id="A0A1H6FMH8"/>
<dbReference type="Gene3D" id="1.10.1740.10">
    <property type="match status" value="1"/>
</dbReference>
<keyword evidence="9" id="KW-1185">Reference proteome</keyword>
<feature type="domain" description="RNA polymerase sigma factor 70 region 4 type 2" evidence="7">
    <location>
        <begin position="130"/>
        <end position="176"/>
    </location>
</feature>
<dbReference type="InterPro" id="IPR007627">
    <property type="entry name" value="RNA_pol_sigma70_r2"/>
</dbReference>
<evidence type="ECO:0000256" key="4">
    <source>
        <dbReference type="ARBA" id="ARBA00023163"/>
    </source>
</evidence>
<dbReference type="OrthoDB" id="5243766at2"/>
<dbReference type="GO" id="GO:0003677">
    <property type="term" value="F:DNA binding"/>
    <property type="evidence" value="ECO:0007669"/>
    <property type="project" value="InterPro"/>
</dbReference>
<dbReference type="InterPro" id="IPR013249">
    <property type="entry name" value="RNA_pol_sigma70_r4_t2"/>
</dbReference>
<sequence length="210" mass="23349">MMNNLKKLDEHRETPADLLSPEVFERAFRDCAPLARAAALRVLGDVDAAEDVVQEVFLGLWHRPERFDPRRASLETYVTMVARCRALDRIRSRSAASGAVQRLAEQEIAMQVTEGPDEVALAREEARSAVRALAAVPEEQRRAVALRLIAGMSTNEVARRERSPAGTVKSRVRLGLPKARAELERAWGEPVARRSAQRGGQREHGLKRAA</sequence>
<evidence type="ECO:0000259" key="7">
    <source>
        <dbReference type="Pfam" id="PF08281"/>
    </source>
</evidence>
<evidence type="ECO:0000313" key="8">
    <source>
        <dbReference type="EMBL" id="SEH12109.1"/>
    </source>
</evidence>
<dbReference type="SUPFAM" id="SSF88946">
    <property type="entry name" value="Sigma2 domain of RNA polymerase sigma factors"/>
    <property type="match status" value="1"/>
</dbReference>
<feature type="region of interest" description="Disordered" evidence="5">
    <location>
        <begin position="185"/>
        <end position="210"/>
    </location>
</feature>
<name>A0A1H6FMH8_THEAL</name>
<dbReference type="PANTHER" id="PTHR43133:SF62">
    <property type="entry name" value="RNA POLYMERASE SIGMA FACTOR SIGZ"/>
    <property type="match status" value="1"/>
</dbReference>
<evidence type="ECO:0000256" key="1">
    <source>
        <dbReference type="ARBA" id="ARBA00010641"/>
    </source>
</evidence>
<dbReference type="STRING" id="29539.SAMN02745716_0987"/>
<dbReference type="GO" id="GO:0016987">
    <property type="term" value="F:sigma factor activity"/>
    <property type="evidence" value="ECO:0007669"/>
    <property type="project" value="UniProtKB-KW"/>
</dbReference>
<dbReference type="GO" id="GO:0006352">
    <property type="term" value="P:DNA-templated transcription initiation"/>
    <property type="evidence" value="ECO:0007669"/>
    <property type="project" value="InterPro"/>
</dbReference>
<dbReference type="NCBIfam" id="TIGR02937">
    <property type="entry name" value="sigma70-ECF"/>
    <property type="match status" value="1"/>
</dbReference>
<keyword evidence="3" id="KW-0731">Sigma factor</keyword>
<feature type="domain" description="RNA polymerase sigma-70 region 2" evidence="6">
    <location>
        <begin position="28"/>
        <end position="94"/>
    </location>
</feature>
<protein>
    <submittedName>
        <fullName evidence="8">RNA polymerase sigma-70 factor, ECF subfamily</fullName>
    </submittedName>
</protein>
<dbReference type="InterPro" id="IPR013324">
    <property type="entry name" value="RNA_pol_sigma_r3/r4-like"/>
</dbReference>
<keyword evidence="4" id="KW-0804">Transcription</keyword>
<keyword evidence="2" id="KW-0805">Transcription regulation</keyword>